<organism evidence="1 2">
    <name type="scientific">Parelaphostrongylus tenuis</name>
    <name type="common">Meningeal worm</name>
    <dbReference type="NCBI Taxonomy" id="148309"/>
    <lineage>
        <taxon>Eukaryota</taxon>
        <taxon>Metazoa</taxon>
        <taxon>Ecdysozoa</taxon>
        <taxon>Nematoda</taxon>
        <taxon>Chromadorea</taxon>
        <taxon>Rhabditida</taxon>
        <taxon>Rhabditina</taxon>
        <taxon>Rhabditomorpha</taxon>
        <taxon>Strongyloidea</taxon>
        <taxon>Metastrongylidae</taxon>
        <taxon>Parelaphostrongylus</taxon>
    </lineage>
</organism>
<comment type="caution">
    <text evidence="1">The sequence shown here is derived from an EMBL/GenBank/DDBJ whole genome shotgun (WGS) entry which is preliminary data.</text>
</comment>
<protein>
    <submittedName>
        <fullName evidence="1">Uncharacterized protein</fullName>
    </submittedName>
</protein>
<accession>A0AAD5QFY4</accession>
<evidence type="ECO:0000313" key="2">
    <source>
        <dbReference type="Proteomes" id="UP001196413"/>
    </source>
</evidence>
<sequence length="104" mass="12067">MSAGPGFDTIHDRLIEGAGMPHICLHEVCLMPKIIDKANIKYYLQCLVRYTFKQSVWRKTCCRKRPFEIPAERVYISKVIGTVTCVNEVDVRTFAWLKMAMEKQ</sequence>
<proteinExistence type="predicted"/>
<name>A0AAD5QFY4_PARTN</name>
<evidence type="ECO:0000313" key="1">
    <source>
        <dbReference type="EMBL" id="KAJ1348069.1"/>
    </source>
</evidence>
<gene>
    <name evidence="1" type="ORF">KIN20_003287</name>
</gene>
<dbReference type="EMBL" id="JAHQIW010000424">
    <property type="protein sequence ID" value="KAJ1348069.1"/>
    <property type="molecule type" value="Genomic_DNA"/>
</dbReference>
<dbReference type="Proteomes" id="UP001196413">
    <property type="component" value="Unassembled WGS sequence"/>
</dbReference>
<reference evidence="1" key="1">
    <citation type="submission" date="2021-06" db="EMBL/GenBank/DDBJ databases">
        <title>Parelaphostrongylus tenuis whole genome reference sequence.</title>
        <authorList>
            <person name="Garwood T.J."/>
            <person name="Larsen P.A."/>
            <person name="Fountain-Jones N.M."/>
            <person name="Garbe J.R."/>
            <person name="Macchietto M.G."/>
            <person name="Kania S.A."/>
            <person name="Gerhold R.W."/>
            <person name="Richards J.E."/>
            <person name="Wolf T.M."/>
        </authorList>
    </citation>
    <scope>NUCLEOTIDE SEQUENCE</scope>
    <source>
        <strain evidence="1">MNPRO001-30</strain>
        <tissue evidence="1">Meninges</tissue>
    </source>
</reference>
<dbReference type="AlphaFoldDB" id="A0AAD5QFY4"/>
<keyword evidence="2" id="KW-1185">Reference proteome</keyword>